<dbReference type="SUPFAM" id="SSF55729">
    <property type="entry name" value="Acyl-CoA N-acyltransferases (Nat)"/>
    <property type="match status" value="1"/>
</dbReference>
<dbReference type="PROSITE" id="PS51186">
    <property type="entry name" value="GNAT"/>
    <property type="match status" value="1"/>
</dbReference>
<keyword evidence="4" id="KW-1185">Reference proteome</keyword>
<accession>A0ABW1CCT6</accession>
<proteinExistence type="predicted"/>
<dbReference type="EMBL" id="JBHSPA010000003">
    <property type="protein sequence ID" value="MFC5822408.1"/>
    <property type="molecule type" value="Genomic_DNA"/>
</dbReference>
<evidence type="ECO:0000313" key="3">
    <source>
        <dbReference type="EMBL" id="MFC5822408.1"/>
    </source>
</evidence>
<protein>
    <submittedName>
        <fullName evidence="3">GNAT family N-acetyltransferase</fullName>
    </submittedName>
</protein>
<evidence type="ECO:0000256" key="1">
    <source>
        <dbReference type="ARBA" id="ARBA00022679"/>
    </source>
</evidence>
<dbReference type="InterPro" id="IPR016181">
    <property type="entry name" value="Acyl_CoA_acyltransferase"/>
</dbReference>
<gene>
    <name evidence="3" type="ORF">ACFPZ3_00935</name>
</gene>
<dbReference type="PANTHER" id="PTHR13947">
    <property type="entry name" value="GNAT FAMILY N-ACETYLTRANSFERASE"/>
    <property type="match status" value="1"/>
</dbReference>
<evidence type="ECO:0000313" key="4">
    <source>
        <dbReference type="Proteomes" id="UP001596058"/>
    </source>
</evidence>
<dbReference type="PANTHER" id="PTHR13947:SF37">
    <property type="entry name" value="LD18367P"/>
    <property type="match status" value="1"/>
</dbReference>
<evidence type="ECO:0000259" key="2">
    <source>
        <dbReference type="PROSITE" id="PS51186"/>
    </source>
</evidence>
<dbReference type="RefSeq" id="WP_379511962.1">
    <property type="nucleotide sequence ID" value="NZ_JBHSPA010000003.1"/>
</dbReference>
<keyword evidence="1" id="KW-0808">Transferase</keyword>
<feature type="domain" description="N-acetyltransferase" evidence="2">
    <location>
        <begin position="1"/>
        <end position="144"/>
    </location>
</feature>
<dbReference type="InterPro" id="IPR050769">
    <property type="entry name" value="NAT_camello-type"/>
</dbReference>
<comment type="caution">
    <text evidence="3">The sequence shown here is derived from an EMBL/GenBank/DDBJ whole genome shotgun (WGS) entry which is preliminary data.</text>
</comment>
<name>A0ABW1CCT6_9ACTN</name>
<dbReference type="Proteomes" id="UP001596058">
    <property type="component" value="Unassembled WGS sequence"/>
</dbReference>
<dbReference type="InterPro" id="IPR000182">
    <property type="entry name" value="GNAT_dom"/>
</dbReference>
<organism evidence="3 4">
    <name type="scientific">Nonomuraea insulae</name>
    <dbReference type="NCBI Taxonomy" id="1616787"/>
    <lineage>
        <taxon>Bacteria</taxon>
        <taxon>Bacillati</taxon>
        <taxon>Actinomycetota</taxon>
        <taxon>Actinomycetes</taxon>
        <taxon>Streptosporangiales</taxon>
        <taxon>Streptosporangiaceae</taxon>
        <taxon>Nonomuraea</taxon>
    </lineage>
</organism>
<sequence>MLVEERDPGDLELAALLDAAFAELVVRYGLEGRSQVKDGARFLVASVDGLAVGCGAVQHVDDGTGELKRMYVLPDHRGRGVARSLLSALEDLARDLGYRRLRLATGLRQPEAIALYEKCAYTLTESYGKYVDAPLVRCYQKELAQ</sequence>
<reference evidence="4" key="1">
    <citation type="journal article" date="2019" name="Int. J. Syst. Evol. Microbiol.">
        <title>The Global Catalogue of Microorganisms (GCM) 10K type strain sequencing project: providing services to taxonomists for standard genome sequencing and annotation.</title>
        <authorList>
            <consortium name="The Broad Institute Genomics Platform"/>
            <consortium name="The Broad Institute Genome Sequencing Center for Infectious Disease"/>
            <person name="Wu L."/>
            <person name="Ma J."/>
        </authorList>
    </citation>
    <scope>NUCLEOTIDE SEQUENCE [LARGE SCALE GENOMIC DNA]</scope>
    <source>
        <strain evidence="4">CCUG 53903</strain>
    </source>
</reference>
<dbReference type="CDD" id="cd04301">
    <property type="entry name" value="NAT_SF"/>
    <property type="match status" value="1"/>
</dbReference>
<dbReference type="Pfam" id="PF00583">
    <property type="entry name" value="Acetyltransf_1"/>
    <property type="match status" value="1"/>
</dbReference>
<dbReference type="Gene3D" id="3.40.630.30">
    <property type="match status" value="1"/>
</dbReference>